<evidence type="ECO:0000313" key="1">
    <source>
        <dbReference type="EMBL" id="KAK1747176.1"/>
    </source>
</evidence>
<protein>
    <submittedName>
        <fullName evidence="1">Uncharacterized protein</fullName>
    </submittedName>
</protein>
<sequence length="327" mass="37232">MEKLITEKYWKHPIFVEALQLERCCEKLEIDMSQMLLPLANLAREIMDEWKGRLRALAVVRDGDSGKKLLQPCLHWNQLPGWRELLRRLKSILCRKPGHGESTGIRPFLLDLQGVPRNNKDAVDKSIEVYLYPPLKNSNNPYAHLEEFVGDVQVLQKVLNIPGMPVLAEERLSGSKSDKATMLDLVTKFNEVWDEEMFVAQYKDWYDLVKRQQELNVGTVSEDGEQQPSLSELAEAIRETEIELSIAMASKDQLDMVRKRLEDLRSSKAKRHAVLASIVQDVGMRELDEIIIVSPPEENATAEFPKLSELGLFGDQLTMSGEVLPLG</sequence>
<reference evidence="1" key="1">
    <citation type="submission" date="2023-06" db="EMBL/GenBank/DDBJ databases">
        <title>Survivors Of The Sea: Transcriptome response of Skeletonema marinoi to long-term dormancy.</title>
        <authorList>
            <person name="Pinder M.I.M."/>
            <person name="Kourtchenko O."/>
            <person name="Robertson E.K."/>
            <person name="Larsson T."/>
            <person name="Maumus F."/>
            <person name="Osuna-Cruz C.M."/>
            <person name="Vancaester E."/>
            <person name="Stenow R."/>
            <person name="Vandepoele K."/>
            <person name="Ploug H."/>
            <person name="Bruchert V."/>
            <person name="Godhe A."/>
            <person name="Topel M."/>
        </authorList>
    </citation>
    <scope>NUCLEOTIDE SEQUENCE</scope>
    <source>
        <strain evidence="1">R05AC</strain>
    </source>
</reference>
<proteinExistence type="predicted"/>
<dbReference type="AlphaFoldDB" id="A0AAD9DGR8"/>
<keyword evidence="2" id="KW-1185">Reference proteome</keyword>
<organism evidence="1 2">
    <name type="scientific">Skeletonema marinoi</name>
    <dbReference type="NCBI Taxonomy" id="267567"/>
    <lineage>
        <taxon>Eukaryota</taxon>
        <taxon>Sar</taxon>
        <taxon>Stramenopiles</taxon>
        <taxon>Ochrophyta</taxon>
        <taxon>Bacillariophyta</taxon>
        <taxon>Coscinodiscophyceae</taxon>
        <taxon>Thalassiosirophycidae</taxon>
        <taxon>Thalassiosirales</taxon>
        <taxon>Skeletonemataceae</taxon>
        <taxon>Skeletonema</taxon>
        <taxon>Skeletonema marinoi-dohrnii complex</taxon>
    </lineage>
</organism>
<name>A0AAD9DGR8_9STRA</name>
<accession>A0AAD9DGR8</accession>
<evidence type="ECO:0000313" key="2">
    <source>
        <dbReference type="Proteomes" id="UP001224775"/>
    </source>
</evidence>
<gene>
    <name evidence="1" type="ORF">QTG54_002520</name>
</gene>
<dbReference type="Proteomes" id="UP001224775">
    <property type="component" value="Unassembled WGS sequence"/>
</dbReference>
<dbReference type="EMBL" id="JATAAI010000003">
    <property type="protein sequence ID" value="KAK1747176.1"/>
    <property type="molecule type" value="Genomic_DNA"/>
</dbReference>
<comment type="caution">
    <text evidence="1">The sequence shown here is derived from an EMBL/GenBank/DDBJ whole genome shotgun (WGS) entry which is preliminary data.</text>
</comment>